<feature type="compositionally biased region" description="Basic and acidic residues" evidence="1">
    <location>
        <begin position="107"/>
        <end position="116"/>
    </location>
</feature>
<keyword evidence="4" id="KW-1185">Reference proteome</keyword>
<sequence length="116" mass="11597">MTKALFLTASLLTAAAANGVHAQDSLANASQASGESLVSTARLSEAGVKVVAGAVALPFVAAGAVIEGSGRVVRDSAGAVWDEANGPLEISPETVVAQPAPQVPYDAGRRRDNTGQ</sequence>
<evidence type="ECO:0000313" key="3">
    <source>
        <dbReference type="EMBL" id="ESQ91377.1"/>
    </source>
</evidence>
<organism evidence="3 4">
    <name type="scientific">Asticcacaulis benevestitus DSM 16100 = ATCC BAA-896</name>
    <dbReference type="NCBI Taxonomy" id="1121022"/>
    <lineage>
        <taxon>Bacteria</taxon>
        <taxon>Pseudomonadati</taxon>
        <taxon>Pseudomonadota</taxon>
        <taxon>Alphaproteobacteria</taxon>
        <taxon>Caulobacterales</taxon>
        <taxon>Caulobacteraceae</taxon>
        <taxon>Asticcacaulis</taxon>
    </lineage>
</organism>
<name>V4PBT2_9CAUL</name>
<dbReference type="RefSeq" id="WP_018080790.1">
    <property type="nucleotide sequence ID" value="NZ_AQWM01000003.1"/>
</dbReference>
<feature type="region of interest" description="Disordered" evidence="1">
    <location>
        <begin position="91"/>
        <end position="116"/>
    </location>
</feature>
<comment type="caution">
    <text evidence="3">The sequence shown here is derived from an EMBL/GenBank/DDBJ whole genome shotgun (WGS) entry which is preliminary data.</text>
</comment>
<proteinExistence type="predicted"/>
<feature type="signal peptide" evidence="2">
    <location>
        <begin position="1"/>
        <end position="22"/>
    </location>
</feature>
<reference evidence="3 4" key="1">
    <citation type="journal article" date="2014" name="Nature">
        <title>Sequential evolution of bacterial morphology by co-option of a developmental regulator.</title>
        <authorList>
            <person name="Jiang C."/>
            <person name="Brown P.J."/>
            <person name="Ducret A."/>
            <person name="Brun Y.V."/>
        </authorList>
    </citation>
    <scope>NUCLEOTIDE SEQUENCE [LARGE SCALE GENOMIC DNA]</scope>
    <source>
        <strain evidence="3 4">DSM 16100</strain>
    </source>
</reference>
<gene>
    <name evidence="3" type="ORF">ABENE_10205</name>
</gene>
<evidence type="ECO:0000313" key="4">
    <source>
        <dbReference type="Proteomes" id="UP000017837"/>
    </source>
</evidence>
<keyword evidence="2" id="KW-0732">Signal</keyword>
<evidence type="ECO:0000256" key="2">
    <source>
        <dbReference type="SAM" id="SignalP"/>
    </source>
</evidence>
<evidence type="ECO:0000256" key="1">
    <source>
        <dbReference type="SAM" id="MobiDB-lite"/>
    </source>
</evidence>
<dbReference type="STRING" id="1121022.GCA_000376105_01125"/>
<dbReference type="AlphaFoldDB" id="V4PBT2"/>
<protein>
    <submittedName>
        <fullName evidence="3">Uncharacterized protein</fullName>
    </submittedName>
</protein>
<feature type="chain" id="PRO_5004724764" evidence="2">
    <location>
        <begin position="23"/>
        <end position="116"/>
    </location>
</feature>
<dbReference type="Proteomes" id="UP000017837">
    <property type="component" value="Unassembled WGS sequence"/>
</dbReference>
<dbReference type="PATRIC" id="fig|1121022.4.peg.2061"/>
<dbReference type="EMBL" id="AWGB01000017">
    <property type="protein sequence ID" value="ESQ91377.1"/>
    <property type="molecule type" value="Genomic_DNA"/>
</dbReference>
<accession>V4PBT2</accession>